<dbReference type="Proteomes" id="UP001500064">
    <property type="component" value="Unassembled WGS sequence"/>
</dbReference>
<dbReference type="RefSeq" id="WP_346111218.1">
    <property type="nucleotide sequence ID" value="NZ_BAAAMU010000071.1"/>
</dbReference>
<organism evidence="4 5">
    <name type="scientific">Nonomuraea maheshkhaliensis</name>
    <dbReference type="NCBI Taxonomy" id="419590"/>
    <lineage>
        <taxon>Bacteria</taxon>
        <taxon>Bacillati</taxon>
        <taxon>Actinomycetota</taxon>
        <taxon>Actinomycetes</taxon>
        <taxon>Streptosporangiales</taxon>
        <taxon>Streptosporangiaceae</taxon>
        <taxon>Nonomuraea</taxon>
    </lineage>
</organism>
<dbReference type="Gene3D" id="3.90.245.10">
    <property type="entry name" value="Ribonucleoside hydrolase-like"/>
    <property type="match status" value="1"/>
</dbReference>
<protein>
    <submittedName>
        <fullName evidence="4">Nucleoside hydrolase</fullName>
    </submittedName>
</protein>
<keyword evidence="2" id="KW-0326">Glycosidase</keyword>
<dbReference type="GO" id="GO:0016787">
    <property type="term" value="F:hydrolase activity"/>
    <property type="evidence" value="ECO:0007669"/>
    <property type="project" value="UniProtKB-KW"/>
</dbReference>
<dbReference type="Pfam" id="PF01156">
    <property type="entry name" value="IU_nuc_hydro"/>
    <property type="match status" value="1"/>
</dbReference>
<proteinExistence type="predicted"/>
<evidence type="ECO:0000256" key="1">
    <source>
        <dbReference type="ARBA" id="ARBA00022801"/>
    </source>
</evidence>
<keyword evidence="5" id="KW-1185">Reference proteome</keyword>
<name>A0ABN2G3A3_9ACTN</name>
<evidence type="ECO:0000259" key="3">
    <source>
        <dbReference type="Pfam" id="PF01156"/>
    </source>
</evidence>
<dbReference type="PANTHER" id="PTHR12304:SF4">
    <property type="entry name" value="URIDINE NUCLEOSIDASE"/>
    <property type="match status" value="1"/>
</dbReference>
<comment type="caution">
    <text evidence="4">The sequence shown here is derived from an EMBL/GenBank/DDBJ whole genome shotgun (WGS) entry which is preliminary data.</text>
</comment>
<evidence type="ECO:0000313" key="5">
    <source>
        <dbReference type="Proteomes" id="UP001500064"/>
    </source>
</evidence>
<reference evidence="4 5" key="1">
    <citation type="journal article" date="2019" name="Int. J. Syst. Evol. Microbiol.">
        <title>The Global Catalogue of Microorganisms (GCM) 10K type strain sequencing project: providing services to taxonomists for standard genome sequencing and annotation.</title>
        <authorList>
            <consortium name="The Broad Institute Genomics Platform"/>
            <consortium name="The Broad Institute Genome Sequencing Center for Infectious Disease"/>
            <person name="Wu L."/>
            <person name="Ma J."/>
        </authorList>
    </citation>
    <scope>NUCLEOTIDE SEQUENCE [LARGE SCALE GENOMIC DNA]</scope>
    <source>
        <strain evidence="4 5">JCM 13929</strain>
    </source>
</reference>
<feature type="domain" description="Inosine/uridine-preferring nucleoside hydrolase" evidence="3">
    <location>
        <begin position="12"/>
        <end position="249"/>
    </location>
</feature>
<keyword evidence="1 4" id="KW-0378">Hydrolase</keyword>
<gene>
    <name evidence="4" type="ORF">GCM10009733_072940</name>
</gene>
<dbReference type="InterPro" id="IPR023186">
    <property type="entry name" value="IUNH"/>
</dbReference>
<evidence type="ECO:0000313" key="4">
    <source>
        <dbReference type="EMBL" id="GAA1664640.1"/>
    </source>
</evidence>
<dbReference type="EMBL" id="BAAAMU010000071">
    <property type="protein sequence ID" value="GAA1664640.1"/>
    <property type="molecule type" value="Genomic_DNA"/>
</dbReference>
<dbReference type="SUPFAM" id="SSF53590">
    <property type="entry name" value="Nucleoside hydrolase"/>
    <property type="match status" value="1"/>
</dbReference>
<evidence type="ECO:0000256" key="2">
    <source>
        <dbReference type="ARBA" id="ARBA00023295"/>
    </source>
</evidence>
<dbReference type="InterPro" id="IPR001910">
    <property type="entry name" value="Inosine/uridine_hydrolase_dom"/>
</dbReference>
<sequence>MAGRTFSHRRRVIVDTDAKNEADDQFAIVHALLSPSLDIRGLVPAHFGNRRTRRSLEESRGEIELLLRLMKLDGRVPVADGVPYALPDAGTPVRSPGVDLIIEEAVRDVAEPLYVAFLGPLTDMAAALLLEPRIAERDVTVIWIGGGGYDGRGPQDGRPEFNLSNDIVAANIVFSSAVKVWQIPAPTYRMTAVGYAELDEKVAPCGEIGEYLVRQLVEWNERQHGGSIEFRVLGDSPAIGLMLHPDCGTWVERPAPNFRFDGGLDFSAANRPIRTYDSIDARFIHEDFFAKLRAFAGRQAHPTTGGDAP</sequence>
<accession>A0ABN2G3A3</accession>
<dbReference type="PANTHER" id="PTHR12304">
    <property type="entry name" value="INOSINE-URIDINE PREFERRING NUCLEOSIDE HYDROLASE"/>
    <property type="match status" value="1"/>
</dbReference>
<dbReference type="InterPro" id="IPR036452">
    <property type="entry name" value="Ribo_hydro-like"/>
</dbReference>